<proteinExistence type="predicted"/>
<reference evidence="2" key="1">
    <citation type="submission" date="2021-02" db="EMBL/GenBank/DDBJ databases">
        <authorList>
            <person name="Nowell W R."/>
        </authorList>
    </citation>
    <scope>NUCLEOTIDE SEQUENCE</scope>
</reference>
<keyword evidence="1" id="KW-0175">Coiled coil</keyword>
<feature type="coiled-coil region" evidence="1">
    <location>
        <begin position="382"/>
        <end position="409"/>
    </location>
</feature>
<organism evidence="2 3">
    <name type="scientific">Rotaria magnacalcarata</name>
    <dbReference type="NCBI Taxonomy" id="392030"/>
    <lineage>
        <taxon>Eukaryota</taxon>
        <taxon>Metazoa</taxon>
        <taxon>Spiralia</taxon>
        <taxon>Gnathifera</taxon>
        <taxon>Rotifera</taxon>
        <taxon>Eurotatoria</taxon>
        <taxon>Bdelloidea</taxon>
        <taxon>Philodinida</taxon>
        <taxon>Philodinidae</taxon>
        <taxon>Rotaria</taxon>
    </lineage>
</organism>
<evidence type="ECO:0000313" key="2">
    <source>
        <dbReference type="EMBL" id="CAF3978065.1"/>
    </source>
</evidence>
<accession>A0A819MDH0</accession>
<evidence type="ECO:0000256" key="1">
    <source>
        <dbReference type="SAM" id="Coils"/>
    </source>
</evidence>
<name>A0A819MDH0_9BILA</name>
<gene>
    <name evidence="2" type="ORF">OVN521_LOCUS13764</name>
</gene>
<keyword evidence="3" id="KW-1185">Reference proteome</keyword>
<dbReference type="Proteomes" id="UP000663866">
    <property type="component" value="Unassembled WGS sequence"/>
</dbReference>
<protein>
    <submittedName>
        <fullName evidence="2">Uncharacterized protein</fullName>
    </submittedName>
</protein>
<dbReference type="AlphaFoldDB" id="A0A819MDH0"/>
<comment type="caution">
    <text evidence="2">The sequence shown here is derived from an EMBL/GenBank/DDBJ whole genome shotgun (WGS) entry which is preliminary data.</text>
</comment>
<dbReference type="EMBL" id="CAJOBG010002031">
    <property type="protein sequence ID" value="CAF3978065.1"/>
    <property type="molecule type" value="Genomic_DNA"/>
</dbReference>
<evidence type="ECO:0000313" key="3">
    <source>
        <dbReference type="Proteomes" id="UP000663866"/>
    </source>
</evidence>
<sequence>MVLNADSQYTVIDDDRGFVQIIRAHDLQPVYAFVLLLIIMPGLGCDTRIEKSSIDITDRVYDLRNRVAWLKNVEFCLFGDQTDRLTDTKTERYDTELFNNDLRKKLINRTNKTIVSQSGKNHTNVEAIEYLNDKRNQAMQQHNELLFIQRRLLDRLESLHSQSCSVPNINNQSFALSIKQIQDTNIVTRRIREKQDRLKNVKLINKTLNLCKQHLQCDLDLLRKELPNVHKDTGHKFHQRMLLKKEFTDIVAENKRRLKVYQQLLDETEAQGRQRRVIHEQAMASVSEQLEDQYQVQMMAVNEMANSFESRKFNGDNGSIKNLQQNKVTMMNNEEIVQVRCMYDQYYNIIMAGYPIDIANSEQLKIMNNDGSAKIIAMLTMTNRMMEEKEQLNQQINRMDKLLKLIEMSMNLKNDTRNKILNTMLEQRQNLESIYMNDTVEEQNRILRQMNDFILVLSKALCEHIGVQFLIEPSIDFITRLQYVFDVISKNVKPIVTQPAEENASFLK</sequence>